<feature type="compositionally biased region" description="Polar residues" evidence="1">
    <location>
        <begin position="21"/>
        <end position="36"/>
    </location>
</feature>
<dbReference type="OrthoDB" id="3258324at2759"/>
<evidence type="ECO:0000313" key="2">
    <source>
        <dbReference type="EMBL" id="KAF9473823.1"/>
    </source>
</evidence>
<reference evidence="2" key="1">
    <citation type="submission" date="2020-11" db="EMBL/GenBank/DDBJ databases">
        <authorList>
            <consortium name="DOE Joint Genome Institute"/>
            <person name="Ahrendt S."/>
            <person name="Riley R."/>
            <person name="Andreopoulos W."/>
            <person name="Labutti K."/>
            <person name="Pangilinan J."/>
            <person name="Ruiz-Duenas F.J."/>
            <person name="Barrasa J.M."/>
            <person name="Sanchez-Garcia M."/>
            <person name="Camarero S."/>
            <person name="Miyauchi S."/>
            <person name="Serrano A."/>
            <person name="Linde D."/>
            <person name="Babiker R."/>
            <person name="Drula E."/>
            <person name="Ayuso-Fernandez I."/>
            <person name="Pacheco R."/>
            <person name="Padilla G."/>
            <person name="Ferreira P."/>
            <person name="Barriuso J."/>
            <person name="Kellner H."/>
            <person name="Castanera R."/>
            <person name="Alfaro M."/>
            <person name="Ramirez L."/>
            <person name="Pisabarro A.G."/>
            <person name="Kuo A."/>
            <person name="Tritt A."/>
            <person name="Lipzen A."/>
            <person name="He G."/>
            <person name="Yan M."/>
            <person name="Ng V."/>
            <person name="Cullen D."/>
            <person name="Martin F."/>
            <person name="Rosso M.-N."/>
            <person name="Henrissat B."/>
            <person name="Hibbett D."/>
            <person name="Martinez A.T."/>
            <person name="Grigoriev I.V."/>
        </authorList>
    </citation>
    <scope>NUCLEOTIDE SEQUENCE</scope>
    <source>
        <strain evidence="2">CIRM-BRFM 674</strain>
    </source>
</reference>
<dbReference type="AlphaFoldDB" id="A0A9P5YQ30"/>
<proteinExistence type="predicted"/>
<feature type="compositionally biased region" description="Acidic residues" evidence="1">
    <location>
        <begin position="779"/>
        <end position="810"/>
    </location>
</feature>
<feature type="region of interest" description="Disordered" evidence="1">
    <location>
        <begin position="1"/>
        <end position="94"/>
    </location>
</feature>
<keyword evidence="3" id="KW-1185">Reference proteome</keyword>
<organism evidence="2 3">
    <name type="scientific">Pholiota conissans</name>
    <dbReference type="NCBI Taxonomy" id="109636"/>
    <lineage>
        <taxon>Eukaryota</taxon>
        <taxon>Fungi</taxon>
        <taxon>Dikarya</taxon>
        <taxon>Basidiomycota</taxon>
        <taxon>Agaricomycotina</taxon>
        <taxon>Agaricomycetes</taxon>
        <taxon>Agaricomycetidae</taxon>
        <taxon>Agaricales</taxon>
        <taxon>Agaricineae</taxon>
        <taxon>Strophariaceae</taxon>
        <taxon>Pholiota</taxon>
    </lineage>
</organism>
<gene>
    <name evidence="2" type="ORF">BDN70DRAFT_885493</name>
</gene>
<accession>A0A9P5YQ30</accession>
<dbReference type="EMBL" id="MU155414">
    <property type="protein sequence ID" value="KAF9473823.1"/>
    <property type="molecule type" value="Genomic_DNA"/>
</dbReference>
<sequence length="985" mass="109840">MEFAAPPSMTDHPAFPRTSIPPRTTIFSTVTAGSSEHGSRVHCSRSAASTQADDDSTTTSTSSTSRQAHKLLGMLVGERRSRAERERQSREGMINSVSVTVNSLRSSAEHAVRLKTKSTRSLKSLFAAHSNTKPRRSSTNTPPYPRMGFFKNSRKSYSSSTYSHATHDNLIQPRNSSVFFPSLPAELWLLILKYASYPPFVDLPSPSGIAKPSSPSNPSYTRAYPYPTTYDPNAEALTFLHHPTAHTHLPERLAAYRAQMRAKAALRRVCRAWSVIAHEILYEFVWIASAREGRELAGKLCGDVGAVPLGATVSVGRKVDEAKEKETVDEERKGSFGRKWMGKAKRETVATADSRSIISRKSSSFALPPPSVGRWIKRLHVETRSLERCSPHDLLLILQHCPNLEEYSDYKSIRRPMHPLVLSLSDVAPFSIGSDNEDCELVARQRQQQQQHQQALLTPDALLYNLLSRPLRRLTWTNYDYDSTDFESGVRFYEDVVAPKLSAMGGQLEYLELVLSGTAMWGMGQRSSMGWGVGGNADVFGQESRGVGGLTMSLAKNPAQGIYGAANMLTQLEAAYTSTSVTAAYPPSVASLSLSDGGEPITSIDGFAFALSLPSLRALKATLDDATFVVLSTWDMPSLEQLAIVAADYGYAAPGFRRFFEVHGSKLRQLELGHSSGAIEEAWITEPAGQSYLDDDSSAITLEAWCPLLKEFICSADAEWNWQRPDWIAPHVLLPSHKGVKFIGVRDMEKRLMSDLDEALRRRRGDGGRTRRDNFEVVEGWEDWEDGDEDEEVEDQEVDEQNEEEEDGEESRERREDDPYFALLQQFGSLLRPEAFPALRYVRDMSWESDIMRRTCTMRPLPSSAIVRASPPPPEPLPLHTACHNPHASYTSPFLVSSATSSSATHGQHQHWWSTMPAQKKHVSRADLVRSAEREAEEALVRAYGRRVNVFWRKVVRMCRGRHVWLEDCFGVNVTKANLKQAGAQ</sequence>
<name>A0A9P5YQ30_9AGAR</name>
<comment type="caution">
    <text evidence="2">The sequence shown here is derived from an EMBL/GenBank/DDBJ whole genome shotgun (WGS) entry which is preliminary data.</text>
</comment>
<feature type="region of interest" description="Disordered" evidence="1">
    <location>
        <begin position="778"/>
        <end position="818"/>
    </location>
</feature>
<feature type="compositionally biased region" description="Low complexity" evidence="1">
    <location>
        <begin position="44"/>
        <end position="66"/>
    </location>
</feature>
<evidence type="ECO:0000313" key="3">
    <source>
        <dbReference type="Proteomes" id="UP000807469"/>
    </source>
</evidence>
<protein>
    <submittedName>
        <fullName evidence="2">Uncharacterized protein</fullName>
    </submittedName>
</protein>
<feature type="region of interest" description="Disordered" evidence="1">
    <location>
        <begin position="127"/>
        <end position="146"/>
    </location>
</feature>
<evidence type="ECO:0000256" key="1">
    <source>
        <dbReference type="SAM" id="MobiDB-lite"/>
    </source>
</evidence>
<dbReference type="Proteomes" id="UP000807469">
    <property type="component" value="Unassembled WGS sequence"/>
</dbReference>
<feature type="compositionally biased region" description="Basic and acidic residues" evidence="1">
    <location>
        <begin position="77"/>
        <end position="90"/>
    </location>
</feature>